<dbReference type="EMBL" id="VCAU01000002">
    <property type="protein sequence ID" value="KAF9894821.1"/>
    <property type="molecule type" value="Genomic_DNA"/>
</dbReference>
<proteinExistence type="predicted"/>
<name>A0AAD4GZC6_ASPNN</name>
<keyword evidence="1" id="KW-0812">Transmembrane</keyword>
<feature type="transmembrane region" description="Helical" evidence="1">
    <location>
        <begin position="109"/>
        <end position="131"/>
    </location>
</feature>
<reference evidence="2" key="2">
    <citation type="submission" date="2020-02" db="EMBL/GenBank/DDBJ databases">
        <authorList>
            <person name="Gilchrist C.L.M."/>
            <person name="Chooi Y.-H."/>
        </authorList>
    </citation>
    <scope>NUCLEOTIDE SEQUENCE</scope>
    <source>
        <strain evidence="2">MST-FP2251</strain>
    </source>
</reference>
<keyword evidence="3" id="KW-1185">Reference proteome</keyword>
<organism evidence="2 3">
    <name type="scientific">Aspergillus nanangensis</name>
    <dbReference type="NCBI Taxonomy" id="2582783"/>
    <lineage>
        <taxon>Eukaryota</taxon>
        <taxon>Fungi</taxon>
        <taxon>Dikarya</taxon>
        <taxon>Ascomycota</taxon>
        <taxon>Pezizomycotina</taxon>
        <taxon>Eurotiomycetes</taxon>
        <taxon>Eurotiomycetidae</taxon>
        <taxon>Eurotiales</taxon>
        <taxon>Aspergillaceae</taxon>
        <taxon>Aspergillus</taxon>
        <taxon>Aspergillus subgen. Circumdati</taxon>
    </lineage>
</organism>
<keyword evidence="1" id="KW-0472">Membrane</keyword>
<evidence type="ECO:0000256" key="1">
    <source>
        <dbReference type="SAM" id="Phobius"/>
    </source>
</evidence>
<keyword evidence="1" id="KW-1133">Transmembrane helix</keyword>
<gene>
    <name evidence="2" type="ORF">FE257_004442</name>
</gene>
<feature type="transmembrane region" description="Helical" evidence="1">
    <location>
        <begin position="74"/>
        <end position="97"/>
    </location>
</feature>
<evidence type="ECO:0000313" key="2">
    <source>
        <dbReference type="EMBL" id="KAF9894821.1"/>
    </source>
</evidence>
<evidence type="ECO:0000313" key="3">
    <source>
        <dbReference type="Proteomes" id="UP001194746"/>
    </source>
</evidence>
<accession>A0AAD4GZC6</accession>
<comment type="caution">
    <text evidence="2">The sequence shown here is derived from an EMBL/GenBank/DDBJ whole genome shotgun (WGS) entry which is preliminary data.</text>
</comment>
<dbReference type="Proteomes" id="UP001194746">
    <property type="component" value="Unassembled WGS sequence"/>
</dbReference>
<reference evidence="2" key="1">
    <citation type="journal article" date="2019" name="Beilstein J. Org. Chem.">
        <title>Nanangenines: drimane sesquiterpenoids as the dominant metabolite cohort of a novel Australian fungus, Aspergillus nanangensis.</title>
        <authorList>
            <person name="Lacey H.J."/>
            <person name="Gilchrist C.L.M."/>
            <person name="Crombie A."/>
            <person name="Kalaitzis J.A."/>
            <person name="Vuong D."/>
            <person name="Rutledge P.J."/>
            <person name="Turner P."/>
            <person name="Pitt J.I."/>
            <person name="Lacey E."/>
            <person name="Chooi Y.H."/>
            <person name="Piggott A.M."/>
        </authorList>
    </citation>
    <scope>NUCLEOTIDE SEQUENCE</scope>
    <source>
        <strain evidence="2">MST-FP2251</strain>
    </source>
</reference>
<dbReference type="AlphaFoldDB" id="A0AAD4GZC6"/>
<protein>
    <submittedName>
        <fullName evidence="2">Uncharacterized protein</fullName>
    </submittedName>
</protein>
<sequence length="174" mass="19597">MSTQYHNCAFDGDEDLYGIGVRVGIYCQWMATLLARTMVIPEETSSAEDTNLCFQVALLSTLLFAITGRKQPVIAPEVLVTLPLCFGGFAIASALSMGFREVGAPSRSLIRLLFSVNLFGLLVGVNMWFWWRGIYLLHDPACTYYTFMFSKVTIDHLLDFYRAIPRDPNFLAIF</sequence>